<proteinExistence type="inferred from homology"/>
<evidence type="ECO:0000256" key="3">
    <source>
        <dbReference type="SAM" id="SignalP"/>
    </source>
</evidence>
<protein>
    <submittedName>
        <fullName evidence="5">Polar amino acid transport system substrate-binding protein</fullName>
    </submittedName>
</protein>
<dbReference type="STRING" id="1429083.GCA_001885685_01786"/>
<dbReference type="Proteomes" id="UP000185766">
    <property type="component" value="Unassembled WGS sequence"/>
</dbReference>
<reference evidence="5 6" key="1">
    <citation type="submission" date="2016-10" db="EMBL/GenBank/DDBJ databases">
        <authorList>
            <person name="de Groot N.N."/>
        </authorList>
    </citation>
    <scope>NUCLEOTIDE SEQUENCE [LARGE SCALE GENOMIC DNA]</scope>
    <source>
        <strain evidence="5 6">JCM 19513</strain>
    </source>
</reference>
<name>A0A1H7P0H4_9GAMM</name>
<dbReference type="Pfam" id="PF00497">
    <property type="entry name" value="SBP_bac_3"/>
    <property type="match status" value="1"/>
</dbReference>
<dbReference type="EMBL" id="FOAS01000010">
    <property type="protein sequence ID" value="SEL29370.1"/>
    <property type="molecule type" value="Genomic_DNA"/>
</dbReference>
<keyword evidence="6" id="KW-1185">Reference proteome</keyword>
<dbReference type="PANTHER" id="PTHR35936:SF25">
    <property type="entry name" value="ABC TRANSPORTER SUBSTRATE-BINDING PROTEIN"/>
    <property type="match status" value="1"/>
</dbReference>
<evidence type="ECO:0000259" key="4">
    <source>
        <dbReference type="Pfam" id="PF00497"/>
    </source>
</evidence>
<dbReference type="InterPro" id="IPR001638">
    <property type="entry name" value="Solute-binding_3/MltF_N"/>
</dbReference>
<feature type="domain" description="Solute-binding protein family 3/N-terminal" evidence="4">
    <location>
        <begin position="27"/>
        <end position="241"/>
    </location>
</feature>
<feature type="chain" id="PRO_5010311246" evidence="3">
    <location>
        <begin position="21"/>
        <end position="266"/>
    </location>
</feature>
<organism evidence="5 6">
    <name type="scientific">Atopomonas hussainii</name>
    <dbReference type="NCBI Taxonomy" id="1429083"/>
    <lineage>
        <taxon>Bacteria</taxon>
        <taxon>Pseudomonadati</taxon>
        <taxon>Pseudomonadota</taxon>
        <taxon>Gammaproteobacteria</taxon>
        <taxon>Pseudomonadales</taxon>
        <taxon>Pseudomonadaceae</taxon>
        <taxon>Atopomonas</taxon>
    </lineage>
</organism>
<evidence type="ECO:0000313" key="5">
    <source>
        <dbReference type="EMBL" id="SEL29370.1"/>
    </source>
</evidence>
<gene>
    <name evidence="5" type="ORF">SAMN05216214_11084</name>
</gene>
<feature type="signal peptide" evidence="3">
    <location>
        <begin position="1"/>
        <end position="20"/>
    </location>
</feature>
<dbReference type="Gene3D" id="3.40.190.10">
    <property type="entry name" value="Periplasmic binding protein-like II"/>
    <property type="match status" value="2"/>
</dbReference>
<dbReference type="SUPFAM" id="SSF53850">
    <property type="entry name" value="Periplasmic binding protein-like II"/>
    <property type="match status" value="1"/>
</dbReference>
<evidence type="ECO:0000313" key="6">
    <source>
        <dbReference type="Proteomes" id="UP000185766"/>
    </source>
</evidence>
<evidence type="ECO:0000256" key="2">
    <source>
        <dbReference type="ARBA" id="ARBA00022729"/>
    </source>
</evidence>
<evidence type="ECO:0000256" key="1">
    <source>
        <dbReference type="ARBA" id="ARBA00010333"/>
    </source>
</evidence>
<accession>A0A1H7P0H4</accession>
<comment type="similarity">
    <text evidence="1">Belongs to the bacterial solute-binding protein 3 family.</text>
</comment>
<sequence length="266" mass="30661">MRRLCIALIWLLGGAGVASAQSLVLSVGDWPPYLSKDFKHQGVVAHLISDVLKDEGYDVRFRFLPWTRAYADAAAGKYAGTAVWMRKKEREADFLYSDPVLNEQFVFFHLQQDKFTWSKLSDLLGKKLGGGLEYSYGPEMDAYLSTGRLYMERVHTDEQNFSKLLRGRIDLYPQEVNVGYTALLTHFVADDVARITHHPKPLLNNLSFLLVPRSRPDSHELLKRFNKRLAMYRESGRYDRYFHDLRQGKYLPEPRGAQEENPNSTP</sequence>
<dbReference type="AlphaFoldDB" id="A0A1H7P0H4"/>
<keyword evidence="2 3" id="KW-0732">Signal</keyword>
<dbReference type="PANTHER" id="PTHR35936">
    <property type="entry name" value="MEMBRANE-BOUND LYTIC MUREIN TRANSGLYCOSYLASE F"/>
    <property type="match status" value="1"/>
</dbReference>